<dbReference type="RefSeq" id="WP_377611023.1">
    <property type="nucleotide sequence ID" value="NZ_JBHUPA010000007.1"/>
</dbReference>
<sequence length="80" mass="9754">MRELSEKGIAFSFSYTSYSRERFKTDGIVTVDRARLRPRTKEKYNEFHELLEEYIDLSNNEPRRFWRCTLMSFNNQPTHL</sequence>
<dbReference type="EMBL" id="JBHUPA010000007">
    <property type="protein sequence ID" value="MFD2962776.1"/>
    <property type="molecule type" value="Genomic_DNA"/>
</dbReference>
<accession>A0ABW6B412</accession>
<keyword evidence="2" id="KW-1185">Reference proteome</keyword>
<gene>
    <name evidence="1" type="ORF">ACFS6J_13335</name>
</gene>
<organism evidence="1 2">
    <name type="scientific">Olivibacter jilunii</name>
    <dbReference type="NCBI Taxonomy" id="985016"/>
    <lineage>
        <taxon>Bacteria</taxon>
        <taxon>Pseudomonadati</taxon>
        <taxon>Bacteroidota</taxon>
        <taxon>Sphingobacteriia</taxon>
        <taxon>Sphingobacteriales</taxon>
        <taxon>Sphingobacteriaceae</taxon>
        <taxon>Olivibacter</taxon>
    </lineage>
</organism>
<evidence type="ECO:0000313" key="1">
    <source>
        <dbReference type="EMBL" id="MFD2962776.1"/>
    </source>
</evidence>
<name>A0ABW6B412_9SPHI</name>
<evidence type="ECO:0000313" key="2">
    <source>
        <dbReference type="Proteomes" id="UP001597560"/>
    </source>
</evidence>
<reference evidence="2" key="1">
    <citation type="journal article" date="2019" name="Int. J. Syst. Evol. Microbiol.">
        <title>The Global Catalogue of Microorganisms (GCM) 10K type strain sequencing project: providing services to taxonomists for standard genome sequencing and annotation.</title>
        <authorList>
            <consortium name="The Broad Institute Genomics Platform"/>
            <consortium name="The Broad Institute Genome Sequencing Center for Infectious Disease"/>
            <person name="Wu L."/>
            <person name="Ma J."/>
        </authorList>
    </citation>
    <scope>NUCLEOTIDE SEQUENCE [LARGE SCALE GENOMIC DNA]</scope>
    <source>
        <strain evidence="2">KCTC 23098</strain>
    </source>
</reference>
<protein>
    <submittedName>
        <fullName evidence="1">Uncharacterized protein</fullName>
    </submittedName>
</protein>
<proteinExistence type="predicted"/>
<comment type="caution">
    <text evidence="1">The sequence shown here is derived from an EMBL/GenBank/DDBJ whole genome shotgun (WGS) entry which is preliminary data.</text>
</comment>
<dbReference type="Proteomes" id="UP001597560">
    <property type="component" value="Unassembled WGS sequence"/>
</dbReference>